<dbReference type="EMBL" id="MOOP01000160">
    <property type="protein sequence ID" value="OUB40756.1"/>
    <property type="molecule type" value="Genomic_DNA"/>
</dbReference>
<proteinExistence type="predicted"/>
<organism evidence="1 2">
    <name type="scientific">Bacillus thuringiensis serovar iberica</name>
    <dbReference type="NCBI Taxonomy" id="180866"/>
    <lineage>
        <taxon>Bacteria</taxon>
        <taxon>Bacillati</taxon>
        <taxon>Bacillota</taxon>
        <taxon>Bacilli</taxon>
        <taxon>Bacillales</taxon>
        <taxon>Bacillaceae</taxon>
        <taxon>Bacillus</taxon>
        <taxon>Bacillus cereus group</taxon>
    </lineage>
</organism>
<gene>
    <name evidence="1" type="ORF">BK741_30395</name>
</gene>
<protein>
    <submittedName>
        <fullName evidence="1">Aldehyde dehydrogenase</fullName>
    </submittedName>
</protein>
<evidence type="ECO:0000313" key="2">
    <source>
        <dbReference type="Proteomes" id="UP000195120"/>
    </source>
</evidence>
<evidence type="ECO:0000313" key="1">
    <source>
        <dbReference type="EMBL" id="OUB40756.1"/>
    </source>
</evidence>
<name>A0A9X6LAS0_BACTU</name>
<accession>A0A9X6LAS0</accession>
<sequence length="75" mass="9209">MCCGNKNNLIDWEEFAFIMGYPLYPVKKKYDSFHFDLYKRLDVKSMYDLRAYSPEIFYDEFNGWKESELKNRNDK</sequence>
<dbReference type="Proteomes" id="UP000195120">
    <property type="component" value="Unassembled WGS sequence"/>
</dbReference>
<reference evidence="1 2" key="1">
    <citation type="submission" date="2016-10" db="EMBL/GenBank/DDBJ databases">
        <title>Comparative genomics of Bacillus thuringiensis reveals a path to pathogens against multiple invertebrate hosts.</title>
        <authorList>
            <person name="Zheng J."/>
            <person name="Gao Q."/>
            <person name="Liu H."/>
            <person name="Peng D."/>
            <person name="Ruan L."/>
            <person name="Sun M."/>
        </authorList>
    </citation>
    <scope>NUCLEOTIDE SEQUENCE [LARGE SCALE GENOMIC DNA]</scope>
    <source>
        <strain evidence="1">BGSC 4BW1</strain>
    </source>
</reference>
<dbReference type="AlphaFoldDB" id="A0A9X6LAS0"/>
<comment type="caution">
    <text evidence="1">The sequence shown here is derived from an EMBL/GenBank/DDBJ whole genome shotgun (WGS) entry which is preliminary data.</text>
</comment>